<dbReference type="InterPro" id="IPR000131">
    <property type="entry name" value="ATP_synth_F1_gsu"/>
</dbReference>
<comment type="function">
    <text evidence="1 12">Produces ATP from ADP in the presence of a proton gradient across the membrane. The gamma chain is believed to be important in regulating ATPase activity and the flow of protons through the CF(0) complex.</text>
</comment>
<evidence type="ECO:0000256" key="7">
    <source>
        <dbReference type="ARBA" id="ARBA00022781"/>
    </source>
</evidence>
<evidence type="ECO:0000256" key="10">
    <source>
        <dbReference type="ARBA" id="ARBA00023196"/>
    </source>
</evidence>
<keyword evidence="5 12" id="KW-0813">Transport</keyword>
<comment type="subunit">
    <text evidence="4 12">F-type ATPases have 2 components, CF(1) - the catalytic core - and CF(0) - the membrane proton channel. CF(1) has five subunits: alpha(3), beta(3), gamma(1), delta(1), epsilon(1). CF(0) has three main subunits: a, b and c.</text>
</comment>
<keyword evidence="9 12" id="KW-0472">Membrane</keyword>
<dbReference type="RefSeq" id="WP_183329915.1">
    <property type="nucleotide sequence ID" value="NZ_JACHZF010000004.1"/>
</dbReference>
<evidence type="ECO:0000256" key="6">
    <source>
        <dbReference type="ARBA" id="ARBA00022475"/>
    </source>
</evidence>
<keyword evidence="11 12" id="KW-0066">ATP synthesis</keyword>
<dbReference type="Gene3D" id="3.40.1380.10">
    <property type="match status" value="1"/>
</dbReference>
<keyword evidence="14" id="KW-1185">Reference proteome</keyword>
<dbReference type="PROSITE" id="PS00153">
    <property type="entry name" value="ATPASE_GAMMA"/>
    <property type="match status" value="1"/>
</dbReference>
<dbReference type="GO" id="GO:0045259">
    <property type="term" value="C:proton-transporting ATP synthase complex"/>
    <property type="evidence" value="ECO:0007669"/>
    <property type="project" value="UniProtKB-KW"/>
</dbReference>
<dbReference type="InterPro" id="IPR023632">
    <property type="entry name" value="ATP_synth_F1_gsu_CS"/>
</dbReference>
<comment type="similarity">
    <text evidence="3 12">Belongs to the ATPase gamma chain family.</text>
</comment>
<evidence type="ECO:0000256" key="1">
    <source>
        <dbReference type="ARBA" id="ARBA00003456"/>
    </source>
</evidence>
<dbReference type="NCBIfam" id="NF004144">
    <property type="entry name" value="PRK05621.1-1"/>
    <property type="match status" value="1"/>
</dbReference>
<proteinExistence type="inferred from homology"/>
<comment type="subcellular location">
    <subcellularLocation>
        <location evidence="12">Cell membrane</location>
        <topology evidence="12">Peripheral membrane protein</topology>
    </subcellularLocation>
    <subcellularLocation>
        <location evidence="2">Membrane</location>
        <topology evidence="2">Peripheral membrane protein</topology>
    </subcellularLocation>
</comment>
<dbReference type="Gene3D" id="1.10.287.80">
    <property type="entry name" value="ATP synthase, gamma subunit, helix hairpin domain"/>
    <property type="match status" value="2"/>
</dbReference>
<evidence type="ECO:0000256" key="8">
    <source>
        <dbReference type="ARBA" id="ARBA00023065"/>
    </source>
</evidence>
<organism evidence="13 14">
    <name type="scientific">Halomonas campaniensis</name>
    <dbReference type="NCBI Taxonomy" id="213554"/>
    <lineage>
        <taxon>Bacteria</taxon>
        <taxon>Pseudomonadati</taxon>
        <taxon>Pseudomonadota</taxon>
        <taxon>Gammaproteobacteria</taxon>
        <taxon>Oceanospirillales</taxon>
        <taxon>Halomonadaceae</taxon>
        <taxon>Halomonas</taxon>
    </lineage>
</organism>
<sequence>MAAAKEIRTQIGSIKNTQKITSAMEMVAASKMRKAQDLMKASQPYARQIRNVVAHIADANPEYKHDYMIDRDVKRVGYIVVSTDRGLCGGLNVNLFKAVLRDAKAWRDEGAELDFCALGSKAGGFFKSYGGNLVAAKSGLGESPEVEDLIGSVKVMLDAYDEGRLDRLFVVYNEFVNTMTQKPVVRQLLPLSPDMGTESHDEEDKRPGSWDYLYEPDAKALLDSLLVRFIESQVYQSVVENAACEQAARMIAMKNATDNAGGLIDDLEMVYNKARQAAITQEISEIVGGAAAV</sequence>
<dbReference type="SUPFAM" id="SSF52943">
    <property type="entry name" value="ATP synthase (F1-ATPase), gamma subunit"/>
    <property type="match status" value="1"/>
</dbReference>
<keyword evidence="8 12" id="KW-0406">Ion transport</keyword>
<evidence type="ECO:0000256" key="9">
    <source>
        <dbReference type="ARBA" id="ARBA00023136"/>
    </source>
</evidence>
<evidence type="ECO:0000313" key="14">
    <source>
        <dbReference type="Proteomes" id="UP000553442"/>
    </source>
</evidence>
<protein>
    <recommendedName>
        <fullName evidence="12">ATP synthase gamma chain</fullName>
    </recommendedName>
    <alternativeName>
        <fullName evidence="12">ATP synthase F1 sector gamma subunit</fullName>
    </alternativeName>
    <alternativeName>
        <fullName evidence="12">F-ATPase gamma subunit</fullName>
    </alternativeName>
</protein>
<keyword evidence="7 12" id="KW-0375">Hydrogen ion transport</keyword>
<dbReference type="Proteomes" id="UP000553442">
    <property type="component" value="Unassembled WGS sequence"/>
</dbReference>
<dbReference type="GO" id="GO:0005524">
    <property type="term" value="F:ATP binding"/>
    <property type="evidence" value="ECO:0007669"/>
    <property type="project" value="UniProtKB-UniRule"/>
</dbReference>
<keyword evidence="10 12" id="KW-0139">CF(1)</keyword>
<accession>A0A7W5K0R8</accession>
<evidence type="ECO:0000256" key="11">
    <source>
        <dbReference type="ARBA" id="ARBA00023310"/>
    </source>
</evidence>
<dbReference type="PANTHER" id="PTHR11693:SF22">
    <property type="entry name" value="ATP SYNTHASE SUBUNIT GAMMA, MITOCHONDRIAL"/>
    <property type="match status" value="1"/>
</dbReference>
<dbReference type="CDD" id="cd12151">
    <property type="entry name" value="F1-ATPase_gamma"/>
    <property type="match status" value="1"/>
</dbReference>
<evidence type="ECO:0000256" key="12">
    <source>
        <dbReference type="HAMAP-Rule" id="MF_00815"/>
    </source>
</evidence>
<name>A0A7W5K0R8_9GAMM</name>
<dbReference type="InterPro" id="IPR035968">
    <property type="entry name" value="ATP_synth_F1_ATPase_gsu"/>
</dbReference>
<dbReference type="GO" id="GO:0046933">
    <property type="term" value="F:proton-transporting ATP synthase activity, rotational mechanism"/>
    <property type="evidence" value="ECO:0007669"/>
    <property type="project" value="UniProtKB-UniRule"/>
</dbReference>
<dbReference type="Pfam" id="PF00231">
    <property type="entry name" value="ATP-synt"/>
    <property type="match status" value="1"/>
</dbReference>
<evidence type="ECO:0000256" key="4">
    <source>
        <dbReference type="ARBA" id="ARBA00011648"/>
    </source>
</evidence>
<dbReference type="AlphaFoldDB" id="A0A7W5K0R8"/>
<dbReference type="GO" id="GO:0005886">
    <property type="term" value="C:plasma membrane"/>
    <property type="evidence" value="ECO:0007669"/>
    <property type="project" value="UniProtKB-SubCell"/>
</dbReference>
<keyword evidence="6 12" id="KW-1003">Cell membrane</keyword>
<evidence type="ECO:0000313" key="13">
    <source>
        <dbReference type="EMBL" id="MBB3329833.1"/>
    </source>
</evidence>
<comment type="caution">
    <text evidence="13">The sequence shown here is derived from an EMBL/GenBank/DDBJ whole genome shotgun (WGS) entry which is preliminary data.</text>
</comment>
<dbReference type="HAMAP" id="MF_00815">
    <property type="entry name" value="ATP_synth_gamma_bact"/>
    <property type="match status" value="1"/>
</dbReference>
<evidence type="ECO:0000256" key="3">
    <source>
        <dbReference type="ARBA" id="ARBA00007681"/>
    </source>
</evidence>
<gene>
    <name evidence="12" type="primary">atpG</name>
    <name evidence="13" type="ORF">BDK63_000673</name>
</gene>
<evidence type="ECO:0000256" key="2">
    <source>
        <dbReference type="ARBA" id="ARBA00004170"/>
    </source>
</evidence>
<dbReference type="NCBIfam" id="TIGR01146">
    <property type="entry name" value="ATPsyn_F1gamma"/>
    <property type="match status" value="1"/>
</dbReference>
<dbReference type="GO" id="GO:0042777">
    <property type="term" value="P:proton motive force-driven plasma membrane ATP synthesis"/>
    <property type="evidence" value="ECO:0007669"/>
    <property type="project" value="UniProtKB-UniRule"/>
</dbReference>
<dbReference type="PANTHER" id="PTHR11693">
    <property type="entry name" value="ATP SYNTHASE GAMMA CHAIN"/>
    <property type="match status" value="1"/>
</dbReference>
<reference evidence="13 14" key="1">
    <citation type="submission" date="2020-08" db="EMBL/GenBank/DDBJ databases">
        <title>Genomic Encyclopedia of Archaeal and Bacterial Type Strains, Phase II (KMG-II): from individual species to whole genera.</title>
        <authorList>
            <person name="Goeker M."/>
        </authorList>
    </citation>
    <scope>NUCLEOTIDE SEQUENCE [LARGE SCALE GENOMIC DNA]</scope>
    <source>
        <strain evidence="13 14">5AG</strain>
    </source>
</reference>
<dbReference type="FunFam" id="1.10.287.80:FF:000005">
    <property type="entry name" value="ATP synthase gamma chain"/>
    <property type="match status" value="1"/>
</dbReference>
<dbReference type="PRINTS" id="PR00126">
    <property type="entry name" value="ATPASEGAMMA"/>
</dbReference>
<dbReference type="EMBL" id="JACHZF010000004">
    <property type="protein sequence ID" value="MBB3329833.1"/>
    <property type="molecule type" value="Genomic_DNA"/>
</dbReference>
<evidence type="ECO:0000256" key="5">
    <source>
        <dbReference type="ARBA" id="ARBA00022448"/>
    </source>
</evidence>